<gene>
    <name evidence="7" type="ORF">CLV70_104378</name>
</gene>
<dbReference type="GO" id="GO:0050660">
    <property type="term" value="F:flavin adenine dinucleotide binding"/>
    <property type="evidence" value="ECO:0007669"/>
    <property type="project" value="InterPro"/>
</dbReference>
<keyword evidence="3" id="KW-0285">Flavoprotein</keyword>
<evidence type="ECO:0000256" key="2">
    <source>
        <dbReference type="ARBA" id="ARBA00010790"/>
    </source>
</evidence>
<accession>A0A2T0SBP3</accession>
<dbReference type="Pfam" id="PF00732">
    <property type="entry name" value="GMC_oxred_N"/>
    <property type="match status" value="1"/>
</dbReference>
<evidence type="ECO:0000313" key="8">
    <source>
        <dbReference type="Proteomes" id="UP000239209"/>
    </source>
</evidence>
<evidence type="ECO:0000259" key="6">
    <source>
        <dbReference type="PROSITE" id="PS00624"/>
    </source>
</evidence>
<keyword evidence="4 5" id="KW-0274">FAD</keyword>
<evidence type="ECO:0000313" key="7">
    <source>
        <dbReference type="EMBL" id="PRY30826.1"/>
    </source>
</evidence>
<dbReference type="SUPFAM" id="SSF51905">
    <property type="entry name" value="FAD/NAD(P)-binding domain"/>
    <property type="match status" value="1"/>
</dbReference>
<dbReference type="PROSITE" id="PS00624">
    <property type="entry name" value="GMC_OXRED_2"/>
    <property type="match status" value="1"/>
</dbReference>
<dbReference type="Proteomes" id="UP000239209">
    <property type="component" value="Unassembled WGS sequence"/>
</dbReference>
<comment type="cofactor">
    <cofactor evidence="1 5">
        <name>FAD</name>
        <dbReference type="ChEBI" id="CHEBI:57692"/>
    </cofactor>
</comment>
<comment type="similarity">
    <text evidence="2">Belongs to the GMC oxidoreductase family.</text>
</comment>
<dbReference type="PIRSF" id="PIRSF000137">
    <property type="entry name" value="Alcohol_oxidase"/>
    <property type="match status" value="1"/>
</dbReference>
<dbReference type="RefSeq" id="WP_106126422.1">
    <property type="nucleotide sequence ID" value="NZ_PVZG01000004.1"/>
</dbReference>
<dbReference type="Pfam" id="PF05199">
    <property type="entry name" value="GMC_oxred_C"/>
    <property type="match status" value="1"/>
</dbReference>
<dbReference type="EMBL" id="PVZG01000004">
    <property type="protein sequence ID" value="PRY30826.1"/>
    <property type="molecule type" value="Genomic_DNA"/>
</dbReference>
<feature type="binding site" evidence="5">
    <location>
        <position position="216"/>
    </location>
    <ligand>
        <name>FAD</name>
        <dbReference type="ChEBI" id="CHEBI:57692"/>
    </ligand>
</feature>
<sequence>MTDRAMAYDVVVVGAGAAGCALAHKLTEDPSIEVLLIEAGPADRPDVVTVPARWPETIGSTYDYGYGTVPQSRAAGRTLGVPRGRIVGGSTSVNAMIFSRPWAEDHRTWGRNWTPDEVTAALRDLESHPGGDGSRGHDGPVYNATAASRNELCEAFVAASGEAGYARVEDLNAPGAQGAGWFDLTIRDGRRADAAETFLRPLRDRANLTVRSDTTVARIVVEGGRATALELRAGEAGEVVAISGELVLSAGAIDSPALLLRSGIGPREELLAAGITPVLDLPGVGRNLQDHPSFPVVWSSRRPVAGPANQFAESGLYLRGDRWAGGRTISVAFHHLALTPPGAPVVTHGATALIGLYEPRSRGRLTLDPADPWGPPLIDPRYFDDEGDLAALAAAVPLVREIAAQPALAGFGLVELGPGEAVREPATIEAAIRTGSLSYAHHCGTCAMGPGGVVDQELRVTGVANLRVADASVMPRIPQVAPSATIQMVGWRAAELLRATLRPTARPSLPVTTTSS</sequence>
<name>A0A2T0SBP3_9ACTN</name>
<dbReference type="AlphaFoldDB" id="A0A2T0SBP3"/>
<feature type="domain" description="Glucose-methanol-choline oxidoreductase N-terminal" evidence="6">
    <location>
        <begin position="251"/>
        <end position="265"/>
    </location>
</feature>
<dbReference type="PANTHER" id="PTHR11552">
    <property type="entry name" value="GLUCOSE-METHANOL-CHOLINE GMC OXIDOREDUCTASE"/>
    <property type="match status" value="1"/>
</dbReference>
<evidence type="ECO:0000256" key="1">
    <source>
        <dbReference type="ARBA" id="ARBA00001974"/>
    </source>
</evidence>
<proteinExistence type="inferred from homology"/>
<dbReference type="InterPro" id="IPR000172">
    <property type="entry name" value="GMC_OxRdtase_N"/>
</dbReference>
<dbReference type="PROSITE" id="PS51257">
    <property type="entry name" value="PROKAR_LIPOPROTEIN"/>
    <property type="match status" value="1"/>
</dbReference>
<dbReference type="InterPro" id="IPR007867">
    <property type="entry name" value="GMC_OxRtase_C"/>
</dbReference>
<feature type="binding site" evidence="5">
    <location>
        <position position="439"/>
    </location>
    <ligand>
        <name>substrate</name>
    </ligand>
</feature>
<dbReference type="OrthoDB" id="9785276at2"/>
<dbReference type="Gene3D" id="3.50.50.60">
    <property type="entry name" value="FAD/NAD(P)-binding domain"/>
    <property type="match status" value="1"/>
</dbReference>
<protein>
    <submittedName>
        <fullName evidence="7">Choline dehydrogenase</fullName>
    </submittedName>
</protein>
<dbReference type="InterPro" id="IPR036188">
    <property type="entry name" value="FAD/NAD-bd_sf"/>
</dbReference>
<evidence type="ECO:0000256" key="4">
    <source>
        <dbReference type="ARBA" id="ARBA00022827"/>
    </source>
</evidence>
<organism evidence="7 8">
    <name type="scientific">Pseudosporangium ferrugineum</name>
    <dbReference type="NCBI Taxonomy" id="439699"/>
    <lineage>
        <taxon>Bacteria</taxon>
        <taxon>Bacillati</taxon>
        <taxon>Actinomycetota</taxon>
        <taxon>Actinomycetes</taxon>
        <taxon>Micromonosporales</taxon>
        <taxon>Micromonosporaceae</taxon>
        <taxon>Pseudosporangium</taxon>
    </lineage>
</organism>
<keyword evidence="8" id="KW-1185">Reference proteome</keyword>
<dbReference type="InterPro" id="IPR012132">
    <property type="entry name" value="GMC_OxRdtase"/>
</dbReference>
<dbReference type="Gene3D" id="3.30.560.10">
    <property type="entry name" value="Glucose Oxidase, domain 3"/>
    <property type="match status" value="1"/>
</dbReference>
<dbReference type="PANTHER" id="PTHR11552:SF147">
    <property type="entry name" value="CHOLINE DEHYDROGENASE, MITOCHONDRIAL"/>
    <property type="match status" value="1"/>
</dbReference>
<evidence type="ECO:0000256" key="5">
    <source>
        <dbReference type="PIRSR" id="PIRSR000137-2"/>
    </source>
</evidence>
<evidence type="ECO:0000256" key="3">
    <source>
        <dbReference type="ARBA" id="ARBA00022630"/>
    </source>
</evidence>
<reference evidence="7 8" key="1">
    <citation type="submission" date="2018-03" db="EMBL/GenBank/DDBJ databases">
        <title>Genomic Encyclopedia of Archaeal and Bacterial Type Strains, Phase II (KMG-II): from individual species to whole genera.</title>
        <authorList>
            <person name="Goeker M."/>
        </authorList>
    </citation>
    <scope>NUCLEOTIDE SEQUENCE [LARGE SCALE GENOMIC DNA]</scope>
    <source>
        <strain evidence="7 8">DSM 45348</strain>
    </source>
</reference>
<dbReference type="GO" id="GO:0016614">
    <property type="term" value="F:oxidoreductase activity, acting on CH-OH group of donors"/>
    <property type="evidence" value="ECO:0007669"/>
    <property type="project" value="InterPro"/>
</dbReference>
<comment type="caution">
    <text evidence="7">The sequence shown here is derived from an EMBL/GenBank/DDBJ whole genome shotgun (WGS) entry which is preliminary data.</text>
</comment>
<dbReference type="SUPFAM" id="SSF54373">
    <property type="entry name" value="FAD-linked reductases, C-terminal domain"/>
    <property type="match status" value="1"/>
</dbReference>